<keyword evidence="11 13" id="KW-0472">Membrane</keyword>
<reference evidence="14" key="1">
    <citation type="submission" date="2019-11" db="EMBL/GenBank/DDBJ databases">
        <authorList>
            <person name="Feng L."/>
        </authorList>
    </citation>
    <scope>NUCLEOTIDE SEQUENCE</scope>
    <source>
        <strain evidence="14">IbartlettiiLFYP30</strain>
    </source>
</reference>
<evidence type="ECO:0000256" key="3">
    <source>
        <dbReference type="ARBA" id="ARBA00010199"/>
    </source>
</evidence>
<evidence type="ECO:0000313" key="14">
    <source>
        <dbReference type="EMBL" id="VYU07290.1"/>
    </source>
</evidence>
<proteinExistence type="inferred from homology"/>
<accession>A0A6N3BRE1</accession>
<dbReference type="PANTHER" id="PTHR43298">
    <property type="entry name" value="MULTIDRUG RESISTANCE PROTEIN NORM-RELATED"/>
    <property type="match status" value="1"/>
</dbReference>
<name>A0A6N3BRE1_9FIRM</name>
<keyword evidence="10" id="KW-0406">Ion transport</keyword>
<feature type="transmembrane region" description="Helical" evidence="13">
    <location>
        <begin position="194"/>
        <end position="215"/>
    </location>
</feature>
<evidence type="ECO:0000256" key="13">
    <source>
        <dbReference type="SAM" id="Phobius"/>
    </source>
</evidence>
<keyword evidence="8 13" id="KW-0812">Transmembrane</keyword>
<dbReference type="PANTHER" id="PTHR43298:SF2">
    <property type="entry name" value="FMN_FAD EXPORTER YEEO-RELATED"/>
    <property type="match status" value="1"/>
</dbReference>
<feature type="transmembrane region" description="Helical" evidence="13">
    <location>
        <begin position="250"/>
        <end position="269"/>
    </location>
</feature>
<evidence type="ECO:0000256" key="10">
    <source>
        <dbReference type="ARBA" id="ARBA00023065"/>
    </source>
</evidence>
<evidence type="ECO:0000256" key="5">
    <source>
        <dbReference type="ARBA" id="ARBA00022448"/>
    </source>
</evidence>
<gene>
    <name evidence="14" type="primary">mepA_10</name>
    <name evidence="14" type="ORF">IBLFYP30_01667</name>
</gene>
<dbReference type="InterPro" id="IPR050222">
    <property type="entry name" value="MATE_MdtK"/>
</dbReference>
<feature type="transmembrane region" description="Helical" evidence="13">
    <location>
        <begin position="386"/>
        <end position="407"/>
    </location>
</feature>
<evidence type="ECO:0000256" key="9">
    <source>
        <dbReference type="ARBA" id="ARBA00022989"/>
    </source>
</evidence>
<dbReference type="InterPro" id="IPR048279">
    <property type="entry name" value="MdtK-like"/>
</dbReference>
<evidence type="ECO:0000256" key="6">
    <source>
        <dbReference type="ARBA" id="ARBA00022449"/>
    </source>
</evidence>
<dbReference type="CDD" id="cd13138">
    <property type="entry name" value="MATE_yoeA_like"/>
    <property type="match status" value="1"/>
</dbReference>
<evidence type="ECO:0000256" key="12">
    <source>
        <dbReference type="ARBA" id="ARBA00031636"/>
    </source>
</evidence>
<dbReference type="NCBIfam" id="TIGR00797">
    <property type="entry name" value="matE"/>
    <property type="match status" value="1"/>
</dbReference>
<evidence type="ECO:0000256" key="11">
    <source>
        <dbReference type="ARBA" id="ARBA00023136"/>
    </source>
</evidence>
<organism evidence="14">
    <name type="scientific">Intestinibacter bartlettii</name>
    <dbReference type="NCBI Taxonomy" id="261299"/>
    <lineage>
        <taxon>Bacteria</taxon>
        <taxon>Bacillati</taxon>
        <taxon>Bacillota</taxon>
        <taxon>Clostridia</taxon>
        <taxon>Peptostreptococcales</taxon>
        <taxon>Peptostreptococcaceae</taxon>
        <taxon>Intestinibacter</taxon>
    </lineage>
</organism>
<feature type="transmembrane region" description="Helical" evidence="13">
    <location>
        <begin position="12"/>
        <end position="33"/>
    </location>
</feature>
<feature type="transmembrane region" description="Helical" evidence="13">
    <location>
        <begin position="136"/>
        <end position="157"/>
    </location>
</feature>
<comment type="subcellular location">
    <subcellularLocation>
        <location evidence="2">Cell membrane</location>
        <topology evidence="2">Multi-pass membrane protein</topology>
    </subcellularLocation>
</comment>
<evidence type="ECO:0000256" key="7">
    <source>
        <dbReference type="ARBA" id="ARBA00022475"/>
    </source>
</evidence>
<feature type="transmembrane region" description="Helical" evidence="13">
    <location>
        <begin position="419"/>
        <end position="438"/>
    </location>
</feature>
<sequence length="462" mass="49146">MSKVKDFTDGKIFSPLVKFIIPIFAALFLQTMYGAVDLLIVGRFGNAADVSAVSTGSQIMQVITLTITGLAMGITILIGQKLGQGKKKDAGNVVGSGISIFAVIAIILTVVFVTFAPNVASFMNAPAEAFDGTSTYIRICCAGAVFIVAYNLIGGIFRGLGDAKTPLMTVFIACVANILGDLVFVGIFNMAAAGAALATVLAQAISVILSLIIIAKRGLPFEFSLKSIKFHKGLTSQIIKFGAPIALQELLVQISFLVIVMIGNAMGVVPSAGMGVAQKLSAFIMLVPSSFSQGVSAFVAQNYGARKYDRAKNALLCAIGTSLCCGVCMFFLAFFKGDILASIFSTDHEVILAAWDYLKSYAIDCFFTAFLFCMIGFLNGCGKTTIVMIQGIVGAFFVRIPVAYVMSKIEPVSLFRVGLATPASTVVQIIICGVYLFFLSRTLFKKEKTNDAPNHELYDVEA</sequence>
<feature type="transmembrane region" description="Helical" evidence="13">
    <location>
        <begin position="169"/>
        <end position="188"/>
    </location>
</feature>
<evidence type="ECO:0000256" key="2">
    <source>
        <dbReference type="ARBA" id="ARBA00004651"/>
    </source>
</evidence>
<comment type="function">
    <text evidence="1">Multidrug efflux pump.</text>
</comment>
<dbReference type="AlphaFoldDB" id="A0A6N3BRE1"/>
<feature type="transmembrane region" description="Helical" evidence="13">
    <location>
        <begin position="59"/>
        <end position="78"/>
    </location>
</feature>
<dbReference type="InterPro" id="IPR002528">
    <property type="entry name" value="MATE_fam"/>
</dbReference>
<dbReference type="GO" id="GO:0006811">
    <property type="term" value="P:monoatomic ion transport"/>
    <property type="evidence" value="ECO:0007669"/>
    <property type="project" value="UniProtKB-KW"/>
</dbReference>
<dbReference type="RefSeq" id="WP_024038107.1">
    <property type="nucleotide sequence ID" value="NZ_CACRUE010000026.1"/>
</dbReference>
<dbReference type="GO" id="GO:0005886">
    <property type="term" value="C:plasma membrane"/>
    <property type="evidence" value="ECO:0007669"/>
    <property type="project" value="UniProtKB-SubCell"/>
</dbReference>
<dbReference type="PIRSF" id="PIRSF006603">
    <property type="entry name" value="DinF"/>
    <property type="match status" value="1"/>
</dbReference>
<feature type="transmembrane region" description="Helical" evidence="13">
    <location>
        <begin position="315"/>
        <end position="335"/>
    </location>
</feature>
<dbReference type="EMBL" id="CACRUE010000026">
    <property type="protein sequence ID" value="VYU07290.1"/>
    <property type="molecule type" value="Genomic_DNA"/>
</dbReference>
<keyword evidence="5" id="KW-0813">Transport</keyword>
<dbReference type="GO" id="GO:0042910">
    <property type="term" value="F:xenobiotic transmembrane transporter activity"/>
    <property type="evidence" value="ECO:0007669"/>
    <property type="project" value="InterPro"/>
</dbReference>
<keyword evidence="7" id="KW-1003">Cell membrane</keyword>
<keyword evidence="6" id="KW-0050">Antiport</keyword>
<feature type="transmembrane region" description="Helical" evidence="13">
    <location>
        <begin position="361"/>
        <end position="379"/>
    </location>
</feature>
<keyword evidence="9 13" id="KW-1133">Transmembrane helix</keyword>
<evidence type="ECO:0000256" key="8">
    <source>
        <dbReference type="ARBA" id="ARBA00022692"/>
    </source>
</evidence>
<evidence type="ECO:0000256" key="1">
    <source>
        <dbReference type="ARBA" id="ARBA00003408"/>
    </source>
</evidence>
<feature type="transmembrane region" description="Helical" evidence="13">
    <location>
        <begin position="281"/>
        <end position="303"/>
    </location>
</feature>
<feature type="transmembrane region" description="Helical" evidence="13">
    <location>
        <begin position="90"/>
        <end position="116"/>
    </location>
</feature>
<dbReference type="Pfam" id="PF01554">
    <property type="entry name" value="MatE"/>
    <property type="match status" value="2"/>
</dbReference>
<comment type="similarity">
    <text evidence="3">Belongs to the multi antimicrobial extrusion (MATE) (TC 2.A.66.1) family.</text>
</comment>
<evidence type="ECO:0000256" key="4">
    <source>
        <dbReference type="ARBA" id="ARBA00020268"/>
    </source>
</evidence>
<protein>
    <recommendedName>
        <fullName evidence="4">Probable multidrug resistance protein NorM</fullName>
    </recommendedName>
    <alternativeName>
        <fullName evidence="12">Multidrug-efflux transporter</fullName>
    </alternativeName>
</protein>
<dbReference type="GO" id="GO:0015297">
    <property type="term" value="F:antiporter activity"/>
    <property type="evidence" value="ECO:0007669"/>
    <property type="project" value="UniProtKB-KW"/>
</dbReference>